<comment type="caution">
    <text evidence="2">The sequence shown here is derived from an EMBL/GenBank/DDBJ whole genome shotgun (WGS) entry which is preliminary data.</text>
</comment>
<sequence length="89" mass="9739">MQRTVLTVDSANGMSAVLDIEKWMFIPPELSVHILRPPVGQWLHLDAVTEVAPGWTGLTTGTLSDRHGPVARSAQSLFVARQPEAPPER</sequence>
<keyword evidence="3" id="KW-1185">Reference proteome</keyword>
<dbReference type="EMBL" id="VLLP01000001">
    <property type="protein sequence ID" value="TWJ29435.1"/>
    <property type="molecule type" value="Genomic_DNA"/>
</dbReference>
<proteinExistence type="predicted"/>
<evidence type="ECO:0000313" key="2">
    <source>
        <dbReference type="EMBL" id="TWJ29435.1"/>
    </source>
</evidence>
<feature type="domain" description="Acyl-CoA thioesterase-like C-terminal" evidence="1">
    <location>
        <begin position="4"/>
        <end position="79"/>
    </location>
</feature>
<gene>
    <name evidence="2" type="ORF">JD81_02945</name>
</gene>
<accession>A0A562WGX5</accession>
<evidence type="ECO:0000313" key="3">
    <source>
        <dbReference type="Proteomes" id="UP000319728"/>
    </source>
</evidence>
<dbReference type="Pfam" id="PF20789">
    <property type="entry name" value="4HBT_3C"/>
    <property type="match status" value="1"/>
</dbReference>
<dbReference type="OrthoDB" id="1413770at2"/>
<name>A0A562WGX5_9ACTN</name>
<reference evidence="2 3" key="1">
    <citation type="submission" date="2019-07" db="EMBL/GenBank/DDBJ databases">
        <title>R&amp;d 2014.</title>
        <authorList>
            <person name="Klenk H.-P."/>
        </authorList>
    </citation>
    <scope>NUCLEOTIDE SEQUENCE [LARGE SCALE GENOMIC DNA]</scope>
    <source>
        <strain evidence="2 3">DSM 43912</strain>
    </source>
</reference>
<dbReference type="InterPro" id="IPR049450">
    <property type="entry name" value="ACOT8-like_C"/>
</dbReference>
<dbReference type="Proteomes" id="UP000319728">
    <property type="component" value="Unassembled WGS sequence"/>
</dbReference>
<organism evidence="2 3">
    <name type="scientific">Micromonospora sagamiensis</name>
    <dbReference type="NCBI Taxonomy" id="47875"/>
    <lineage>
        <taxon>Bacteria</taxon>
        <taxon>Bacillati</taxon>
        <taxon>Actinomycetota</taxon>
        <taxon>Actinomycetes</taxon>
        <taxon>Micromonosporales</taxon>
        <taxon>Micromonosporaceae</taxon>
        <taxon>Micromonospora</taxon>
    </lineage>
</organism>
<dbReference type="AlphaFoldDB" id="A0A562WGX5"/>
<evidence type="ECO:0000259" key="1">
    <source>
        <dbReference type="Pfam" id="PF20789"/>
    </source>
</evidence>
<protein>
    <submittedName>
        <fullName evidence="2">Thioesterase superfamily protein</fullName>
    </submittedName>
</protein>